<keyword evidence="8" id="KW-0406">Ion transport</keyword>
<dbReference type="PRINTS" id="PR00252">
    <property type="entry name" value="NRIONCHANNEL"/>
</dbReference>
<evidence type="ECO:0000256" key="8">
    <source>
        <dbReference type="ARBA" id="ARBA00023065"/>
    </source>
</evidence>
<evidence type="ECO:0000256" key="3">
    <source>
        <dbReference type="ARBA" id="ARBA00022448"/>
    </source>
</evidence>
<keyword evidence="3" id="KW-0813">Transport</keyword>
<feature type="transmembrane region" description="Helical" evidence="11">
    <location>
        <begin position="263"/>
        <end position="282"/>
    </location>
</feature>
<evidence type="ECO:0000259" key="13">
    <source>
        <dbReference type="Pfam" id="PF02931"/>
    </source>
</evidence>
<dbReference type="PANTHER" id="PTHR18945">
    <property type="entry name" value="NEUROTRANSMITTER GATED ION CHANNEL"/>
    <property type="match status" value="1"/>
</dbReference>
<proteinExistence type="predicted"/>
<evidence type="ECO:0000259" key="14">
    <source>
        <dbReference type="Pfam" id="PF02932"/>
    </source>
</evidence>
<evidence type="ECO:0000313" key="16">
    <source>
        <dbReference type="Proteomes" id="UP000440578"/>
    </source>
</evidence>
<feature type="transmembrane region" description="Helical" evidence="11">
    <location>
        <begin position="321"/>
        <end position="343"/>
    </location>
</feature>
<evidence type="ECO:0000256" key="1">
    <source>
        <dbReference type="ARBA" id="ARBA00004141"/>
    </source>
</evidence>
<dbReference type="GO" id="GO:0004888">
    <property type="term" value="F:transmembrane signaling receptor activity"/>
    <property type="evidence" value="ECO:0007669"/>
    <property type="project" value="InterPro"/>
</dbReference>
<keyword evidence="9 11" id="KW-0472">Membrane</keyword>
<feature type="transmembrane region" description="Helical" evidence="11">
    <location>
        <begin position="417"/>
        <end position="434"/>
    </location>
</feature>
<feature type="signal peptide" evidence="12">
    <location>
        <begin position="1"/>
        <end position="19"/>
    </location>
</feature>
<dbReference type="GO" id="GO:0005230">
    <property type="term" value="F:extracellular ligand-gated monoatomic ion channel activity"/>
    <property type="evidence" value="ECO:0007669"/>
    <property type="project" value="InterPro"/>
</dbReference>
<evidence type="ECO:0000256" key="9">
    <source>
        <dbReference type="ARBA" id="ARBA00023136"/>
    </source>
</evidence>
<dbReference type="AlphaFoldDB" id="A0A6A4V5G8"/>
<dbReference type="SUPFAM" id="SSF90112">
    <property type="entry name" value="Neurotransmitter-gated ion-channel transmembrane pore"/>
    <property type="match status" value="1"/>
</dbReference>
<dbReference type="Gene3D" id="1.20.58.390">
    <property type="entry name" value="Neurotransmitter-gated ion-channel transmembrane domain"/>
    <property type="match status" value="1"/>
</dbReference>
<dbReference type="Pfam" id="PF02932">
    <property type="entry name" value="Neur_chan_memb"/>
    <property type="match status" value="1"/>
</dbReference>
<keyword evidence="7 11" id="KW-1133">Transmembrane helix</keyword>
<comment type="subcellular location">
    <subcellularLocation>
        <location evidence="2">Cell membrane</location>
    </subcellularLocation>
    <subcellularLocation>
        <location evidence="1">Membrane</location>
        <topology evidence="1">Multi-pass membrane protein</topology>
    </subcellularLocation>
</comment>
<dbReference type="EMBL" id="VIIS01002073">
    <property type="protein sequence ID" value="KAF0288935.1"/>
    <property type="molecule type" value="Genomic_DNA"/>
</dbReference>
<organism evidence="15 16">
    <name type="scientific">Amphibalanus amphitrite</name>
    <name type="common">Striped barnacle</name>
    <name type="synonym">Balanus amphitrite</name>
    <dbReference type="NCBI Taxonomy" id="1232801"/>
    <lineage>
        <taxon>Eukaryota</taxon>
        <taxon>Metazoa</taxon>
        <taxon>Ecdysozoa</taxon>
        <taxon>Arthropoda</taxon>
        <taxon>Crustacea</taxon>
        <taxon>Multicrustacea</taxon>
        <taxon>Cirripedia</taxon>
        <taxon>Thoracica</taxon>
        <taxon>Thoracicalcarea</taxon>
        <taxon>Balanomorpha</taxon>
        <taxon>Balanoidea</taxon>
        <taxon>Balanidae</taxon>
        <taxon>Amphibalaninae</taxon>
        <taxon>Amphibalanus</taxon>
    </lineage>
</organism>
<dbReference type="CDD" id="cd18987">
    <property type="entry name" value="LGIC_ECD_anion"/>
    <property type="match status" value="1"/>
</dbReference>
<evidence type="ECO:0000256" key="12">
    <source>
        <dbReference type="SAM" id="SignalP"/>
    </source>
</evidence>
<keyword evidence="15" id="KW-0675">Receptor</keyword>
<dbReference type="Proteomes" id="UP000440578">
    <property type="component" value="Unassembled WGS sequence"/>
</dbReference>
<dbReference type="GO" id="GO:0099095">
    <property type="term" value="F:ligand-gated monoatomic anion channel activity"/>
    <property type="evidence" value="ECO:0007669"/>
    <property type="project" value="UniProtKB-ARBA"/>
</dbReference>
<evidence type="ECO:0000256" key="11">
    <source>
        <dbReference type="SAM" id="Phobius"/>
    </source>
</evidence>
<keyword evidence="10" id="KW-0407">Ion channel</keyword>
<dbReference type="CDD" id="cd19049">
    <property type="entry name" value="LGIC_TM_anion"/>
    <property type="match status" value="1"/>
</dbReference>
<gene>
    <name evidence="15" type="primary">GLRA2_1</name>
    <name evidence="15" type="ORF">FJT64_012744</name>
</gene>
<name>A0A6A4V5G8_AMPAM</name>
<sequence length="449" mass="52524">MKCLLLLLLLQRCIHLTLCQAEDAYSPRLLTAEENANESTCVEQPTYNVLPADYDKLMPPLLKGVPLNIYFTLWIISITEINELRQDFTVDLYLRMYWVDFRIKYPVCEKRPFIVLNHAQLDKIWIPDIFFKQEKRSSRHFVNRRNAGLKLTKSTNEVFFSERITLTTYCAYDFRFFPLDRQACVMAFESYSLDGRYANLSFKPLAIHFDKFKFKIPQYELNYVSPYSCYYDYMYEGSYFLNQSCIQANFVFDRQFSYYFVQMYLPSILIVLVSFLSFWIPVDNVPGRVSLGVTSLLTLATQFTTIQRSLPPVSYVKAMDIWMFFCIVTVFLAMVEFTLAYNFRFTLAQDGDRKPKPVKEPVTVLGINSIAAGLRQPRVVVLTQPEEGKTPFAVLKLSVYWVAERFAKKKGNFIDNFSKLLFPIAFLVFNLAYWNHYGKGQKEVTFWGG</sequence>
<dbReference type="SUPFAM" id="SSF63712">
    <property type="entry name" value="Nicotinic receptor ligand binding domain-like"/>
    <property type="match status" value="1"/>
</dbReference>
<dbReference type="InterPro" id="IPR006029">
    <property type="entry name" value="Neurotrans-gated_channel_TM"/>
</dbReference>
<comment type="caution">
    <text evidence="15">The sequence shown here is derived from an EMBL/GenBank/DDBJ whole genome shotgun (WGS) entry which is preliminary data.</text>
</comment>
<evidence type="ECO:0000256" key="5">
    <source>
        <dbReference type="ARBA" id="ARBA00022692"/>
    </source>
</evidence>
<evidence type="ECO:0000256" key="2">
    <source>
        <dbReference type="ARBA" id="ARBA00004236"/>
    </source>
</evidence>
<dbReference type="PRINTS" id="PR00253">
    <property type="entry name" value="GABAARECEPTR"/>
</dbReference>
<dbReference type="InterPro" id="IPR006201">
    <property type="entry name" value="Neur_channel"/>
</dbReference>
<dbReference type="Gene3D" id="2.70.170.10">
    <property type="entry name" value="Neurotransmitter-gated ion-channel ligand-binding domain"/>
    <property type="match status" value="1"/>
</dbReference>
<dbReference type="GO" id="GO:0005254">
    <property type="term" value="F:chloride channel activity"/>
    <property type="evidence" value="ECO:0007669"/>
    <property type="project" value="UniProtKB-ARBA"/>
</dbReference>
<keyword evidence="6 12" id="KW-0732">Signal</keyword>
<dbReference type="Pfam" id="PF02931">
    <property type="entry name" value="Neur_chan_LBD"/>
    <property type="match status" value="1"/>
</dbReference>
<dbReference type="InterPro" id="IPR006202">
    <property type="entry name" value="Neur_chan_lig-bd"/>
</dbReference>
<dbReference type="InterPro" id="IPR038050">
    <property type="entry name" value="Neuro_actylchol_rec"/>
</dbReference>
<accession>A0A6A4V5G8</accession>
<evidence type="ECO:0000256" key="7">
    <source>
        <dbReference type="ARBA" id="ARBA00022989"/>
    </source>
</evidence>
<dbReference type="InterPro" id="IPR036719">
    <property type="entry name" value="Neuro-gated_channel_TM_sf"/>
</dbReference>
<reference evidence="15 16" key="1">
    <citation type="submission" date="2019-07" db="EMBL/GenBank/DDBJ databases">
        <title>Draft genome assembly of a fouling barnacle, Amphibalanus amphitrite (Darwin, 1854): The first reference genome for Thecostraca.</title>
        <authorList>
            <person name="Kim W."/>
        </authorList>
    </citation>
    <scope>NUCLEOTIDE SEQUENCE [LARGE SCALE GENOMIC DNA]</scope>
    <source>
        <strain evidence="15">SNU_AA5</strain>
        <tissue evidence="15">Soma without cirri and trophi</tissue>
    </source>
</reference>
<keyword evidence="4" id="KW-1003">Cell membrane</keyword>
<protein>
    <submittedName>
        <fullName evidence="15">Glycine receptor subunit alpha-2</fullName>
    </submittedName>
</protein>
<feature type="domain" description="Neurotransmitter-gated ion-channel transmembrane" evidence="14">
    <location>
        <begin position="263"/>
        <end position="347"/>
    </location>
</feature>
<keyword evidence="16" id="KW-1185">Reference proteome</keyword>
<evidence type="ECO:0000256" key="10">
    <source>
        <dbReference type="ARBA" id="ARBA00023303"/>
    </source>
</evidence>
<evidence type="ECO:0000313" key="15">
    <source>
        <dbReference type="EMBL" id="KAF0288935.1"/>
    </source>
</evidence>
<evidence type="ECO:0000256" key="6">
    <source>
        <dbReference type="ARBA" id="ARBA00022729"/>
    </source>
</evidence>
<keyword evidence="5 11" id="KW-0812">Transmembrane</keyword>
<feature type="chain" id="PRO_5025563406" evidence="12">
    <location>
        <begin position="20"/>
        <end position="449"/>
    </location>
</feature>
<evidence type="ECO:0000256" key="4">
    <source>
        <dbReference type="ARBA" id="ARBA00022475"/>
    </source>
</evidence>
<feature type="transmembrane region" description="Helical" evidence="11">
    <location>
        <begin position="289"/>
        <end position="309"/>
    </location>
</feature>
<feature type="domain" description="Neurotransmitter-gated ion-channel ligand-binding" evidence="13">
    <location>
        <begin position="47"/>
        <end position="255"/>
    </location>
</feature>
<dbReference type="InterPro" id="IPR006028">
    <property type="entry name" value="GABAA/Glycine_rcpt"/>
</dbReference>
<dbReference type="OrthoDB" id="6381336at2759"/>
<dbReference type="InterPro" id="IPR036734">
    <property type="entry name" value="Neur_chan_lig-bd_sf"/>
</dbReference>
<dbReference type="GO" id="GO:0005886">
    <property type="term" value="C:plasma membrane"/>
    <property type="evidence" value="ECO:0007669"/>
    <property type="project" value="UniProtKB-SubCell"/>
</dbReference>